<name>A0AC60QYE9_IXOPE</name>
<accession>A0AC60QYE9</accession>
<evidence type="ECO:0000313" key="1">
    <source>
        <dbReference type="EMBL" id="KAG0444066.1"/>
    </source>
</evidence>
<dbReference type="EMBL" id="JABSTQ010002526">
    <property type="protein sequence ID" value="KAG0444066.1"/>
    <property type="molecule type" value="Genomic_DNA"/>
</dbReference>
<dbReference type="Proteomes" id="UP000805193">
    <property type="component" value="Unassembled WGS sequence"/>
</dbReference>
<sequence length="123" mass="14212">MSGDGDELGSNFPLQLELAARTRLFLLLLRMRLALLQKWTKEHRVVQEEETGLGARSHLNTISHSSGARRWLLASNISEVNAQWDLYLKYREIVDMVLANEVPAGFLPYLEDQIQDFLRTYHD</sequence>
<gene>
    <name evidence="1" type="ORF">HPB47_014213</name>
</gene>
<evidence type="ECO:0000313" key="2">
    <source>
        <dbReference type="Proteomes" id="UP000805193"/>
    </source>
</evidence>
<feature type="non-terminal residue" evidence="1">
    <location>
        <position position="123"/>
    </location>
</feature>
<comment type="caution">
    <text evidence="1">The sequence shown here is derived from an EMBL/GenBank/DDBJ whole genome shotgun (WGS) entry which is preliminary data.</text>
</comment>
<proteinExistence type="predicted"/>
<organism evidence="1 2">
    <name type="scientific">Ixodes persulcatus</name>
    <name type="common">Taiga tick</name>
    <dbReference type="NCBI Taxonomy" id="34615"/>
    <lineage>
        <taxon>Eukaryota</taxon>
        <taxon>Metazoa</taxon>
        <taxon>Ecdysozoa</taxon>
        <taxon>Arthropoda</taxon>
        <taxon>Chelicerata</taxon>
        <taxon>Arachnida</taxon>
        <taxon>Acari</taxon>
        <taxon>Parasitiformes</taxon>
        <taxon>Ixodida</taxon>
        <taxon>Ixodoidea</taxon>
        <taxon>Ixodidae</taxon>
        <taxon>Ixodinae</taxon>
        <taxon>Ixodes</taxon>
    </lineage>
</organism>
<protein>
    <submittedName>
        <fullName evidence="1">Uncharacterized protein</fullName>
    </submittedName>
</protein>
<reference evidence="1 2" key="1">
    <citation type="journal article" date="2020" name="Cell">
        <title>Large-Scale Comparative Analyses of Tick Genomes Elucidate Their Genetic Diversity and Vector Capacities.</title>
        <authorList>
            <consortium name="Tick Genome and Microbiome Consortium (TIGMIC)"/>
            <person name="Jia N."/>
            <person name="Wang J."/>
            <person name="Shi W."/>
            <person name="Du L."/>
            <person name="Sun Y."/>
            <person name="Zhan W."/>
            <person name="Jiang J.F."/>
            <person name="Wang Q."/>
            <person name="Zhang B."/>
            <person name="Ji P."/>
            <person name="Bell-Sakyi L."/>
            <person name="Cui X.M."/>
            <person name="Yuan T.T."/>
            <person name="Jiang B.G."/>
            <person name="Yang W.F."/>
            <person name="Lam T.T."/>
            <person name="Chang Q.C."/>
            <person name="Ding S.J."/>
            <person name="Wang X.J."/>
            <person name="Zhu J.G."/>
            <person name="Ruan X.D."/>
            <person name="Zhao L."/>
            <person name="Wei J.T."/>
            <person name="Ye R.Z."/>
            <person name="Que T.C."/>
            <person name="Du C.H."/>
            <person name="Zhou Y.H."/>
            <person name="Cheng J.X."/>
            <person name="Dai P.F."/>
            <person name="Guo W.B."/>
            <person name="Han X.H."/>
            <person name="Huang E.J."/>
            <person name="Li L.F."/>
            <person name="Wei W."/>
            <person name="Gao Y.C."/>
            <person name="Liu J.Z."/>
            <person name="Shao H.Z."/>
            <person name="Wang X."/>
            <person name="Wang C.C."/>
            <person name="Yang T.C."/>
            <person name="Huo Q.B."/>
            <person name="Li W."/>
            <person name="Chen H.Y."/>
            <person name="Chen S.E."/>
            <person name="Zhou L.G."/>
            <person name="Ni X.B."/>
            <person name="Tian J.H."/>
            <person name="Sheng Y."/>
            <person name="Liu T."/>
            <person name="Pan Y.S."/>
            <person name="Xia L.Y."/>
            <person name="Li J."/>
            <person name="Zhao F."/>
            <person name="Cao W.C."/>
        </authorList>
    </citation>
    <scope>NUCLEOTIDE SEQUENCE [LARGE SCALE GENOMIC DNA]</scope>
    <source>
        <strain evidence="1">Iper-2018</strain>
    </source>
</reference>
<keyword evidence="2" id="KW-1185">Reference proteome</keyword>